<dbReference type="AlphaFoldDB" id="A0AAV7YX13"/>
<dbReference type="Proteomes" id="UP001146793">
    <property type="component" value="Unassembled WGS sequence"/>
</dbReference>
<accession>A0AAV7YX13</accession>
<protein>
    <submittedName>
        <fullName evidence="1">Uncharacterized protein</fullName>
    </submittedName>
</protein>
<sequence>MRSLDFQNHQKNYLLELTNTQLNLKTLDHSFQHSSTNQQIDLLQSLNKIQNSQLEKSFESFCKNIQTKMNQEIVNIVSQNQVKTPNNVPRKRRINTTQKGVSLKSLKSHLFKQRKTLQRSKNANVMDIFFKGKTLVVKGVSVIKGAKMFLHTPREHTQKITIREVLRDGIKCDFTGKKSTFVPLNEFAQEKFYLSYD</sequence>
<dbReference type="EMBL" id="JANTQA010000047">
    <property type="protein sequence ID" value="KAJ3431934.1"/>
    <property type="molecule type" value="Genomic_DNA"/>
</dbReference>
<gene>
    <name evidence="1" type="ORF">M0812_20859</name>
</gene>
<organism evidence="1 2">
    <name type="scientific">Anaeramoeba flamelloides</name>
    <dbReference type="NCBI Taxonomy" id="1746091"/>
    <lineage>
        <taxon>Eukaryota</taxon>
        <taxon>Metamonada</taxon>
        <taxon>Anaeramoebidae</taxon>
        <taxon>Anaeramoeba</taxon>
    </lineage>
</organism>
<evidence type="ECO:0000313" key="2">
    <source>
        <dbReference type="Proteomes" id="UP001146793"/>
    </source>
</evidence>
<evidence type="ECO:0000313" key="1">
    <source>
        <dbReference type="EMBL" id="KAJ3431934.1"/>
    </source>
</evidence>
<reference evidence="1" key="1">
    <citation type="submission" date="2022-08" db="EMBL/GenBank/DDBJ databases">
        <title>Novel sulphate-reducing endosymbionts in the free-living metamonad Anaeramoeba.</title>
        <authorList>
            <person name="Jerlstrom-Hultqvist J."/>
            <person name="Cepicka I."/>
            <person name="Gallot-Lavallee L."/>
            <person name="Salas-Leiva D."/>
            <person name="Curtis B.A."/>
            <person name="Zahonova K."/>
            <person name="Pipaliya S."/>
            <person name="Dacks J."/>
            <person name="Roger A.J."/>
        </authorList>
    </citation>
    <scope>NUCLEOTIDE SEQUENCE</scope>
    <source>
        <strain evidence="1">Busselton2</strain>
    </source>
</reference>
<name>A0AAV7YX13_9EUKA</name>
<comment type="caution">
    <text evidence="1">The sequence shown here is derived from an EMBL/GenBank/DDBJ whole genome shotgun (WGS) entry which is preliminary data.</text>
</comment>
<proteinExistence type="predicted"/>